<dbReference type="InterPro" id="IPR043429">
    <property type="entry name" value="ArtM/GltK/GlnP/TcyL/YhdX-like"/>
</dbReference>
<dbReference type="AlphaFoldDB" id="A0A928KTQ7"/>
<evidence type="ECO:0000256" key="4">
    <source>
        <dbReference type="ARBA" id="ARBA00022475"/>
    </source>
</evidence>
<gene>
    <name evidence="11" type="ORF">E7512_00470</name>
</gene>
<evidence type="ECO:0000256" key="2">
    <source>
        <dbReference type="ARBA" id="ARBA00010072"/>
    </source>
</evidence>
<keyword evidence="5 9" id="KW-0812">Transmembrane</keyword>
<comment type="caution">
    <text evidence="11">The sequence shown here is derived from an EMBL/GenBank/DDBJ whole genome shotgun (WGS) entry which is preliminary data.</text>
</comment>
<dbReference type="GO" id="GO:0043190">
    <property type="term" value="C:ATP-binding cassette (ABC) transporter complex"/>
    <property type="evidence" value="ECO:0007669"/>
    <property type="project" value="InterPro"/>
</dbReference>
<dbReference type="RefSeq" id="WP_326839662.1">
    <property type="nucleotide sequence ID" value="NZ_JBKWRC010000001.1"/>
</dbReference>
<comment type="similarity">
    <text evidence="2">Belongs to the binding-protein-dependent transport system permease family. HisMQ subfamily.</text>
</comment>
<keyword evidence="6" id="KW-0029">Amino-acid transport</keyword>
<organism evidence="11 12">
    <name type="scientific">Faecalispora sporosphaeroides</name>
    <dbReference type="NCBI Taxonomy" id="1549"/>
    <lineage>
        <taxon>Bacteria</taxon>
        <taxon>Bacillati</taxon>
        <taxon>Bacillota</taxon>
        <taxon>Clostridia</taxon>
        <taxon>Eubacteriales</taxon>
        <taxon>Oscillospiraceae</taxon>
        <taxon>Faecalispora</taxon>
    </lineage>
</organism>
<dbReference type="SUPFAM" id="SSF161098">
    <property type="entry name" value="MetI-like"/>
    <property type="match status" value="1"/>
</dbReference>
<evidence type="ECO:0000313" key="11">
    <source>
        <dbReference type="EMBL" id="MBE6832056.1"/>
    </source>
</evidence>
<dbReference type="NCBIfam" id="TIGR01726">
    <property type="entry name" value="HEQRo_perm_3TM"/>
    <property type="match status" value="1"/>
</dbReference>
<keyword evidence="7 9" id="KW-1133">Transmembrane helix</keyword>
<feature type="transmembrane region" description="Helical" evidence="9">
    <location>
        <begin position="70"/>
        <end position="91"/>
    </location>
</feature>
<evidence type="ECO:0000256" key="3">
    <source>
        <dbReference type="ARBA" id="ARBA00022448"/>
    </source>
</evidence>
<dbReference type="GO" id="GO:0006865">
    <property type="term" value="P:amino acid transport"/>
    <property type="evidence" value="ECO:0007669"/>
    <property type="project" value="UniProtKB-KW"/>
</dbReference>
<dbReference type="EMBL" id="SVNY01000001">
    <property type="protein sequence ID" value="MBE6832056.1"/>
    <property type="molecule type" value="Genomic_DNA"/>
</dbReference>
<feature type="transmembrane region" description="Helical" evidence="9">
    <location>
        <begin position="194"/>
        <end position="213"/>
    </location>
</feature>
<name>A0A928KTQ7_9FIRM</name>
<sequence length="251" mass="27487">MNSSPFSLDKWERLLVDWQIFAGGFLTTLVIAVLALALALLLGIIFGMFSSSHLRGLKGVSRVYVEFIQNIPLVIQIFFLYNGLPLVGIMLDKFTIGVLGIGVYTGAYISEVVRAGIQSIPVGQMEAAKSQGFTHVQAMRYIILPQTVKIVLPPLTNQAVNLIKNTSVLAMIAGGDLMYRADSWASSQLLYGPAYVTTGLLYFVLCFPLATWARNYEQRLKSHDVQAAALPQKSKKVFWGGLPELSKKGAA</sequence>
<evidence type="ECO:0000256" key="8">
    <source>
        <dbReference type="ARBA" id="ARBA00023136"/>
    </source>
</evidence>
<dbReference type="PROSITE" id="PS50928">
    <property type="entry name" value="ABC_TM1"/>
    <property type="match status" value="1"/>
</dbReference>
<protein>
    <submittedName>
        <fullName evidence="11">Amino acid ABC transporter permease</fullName>
    </submittedName>
</protein>
<dbReference type="Proteomes" id="UP000754750">
    <property type="component" value="Unassembled WGS sequence"/>
</dbReference>
<keyword evidence="3 9" id="KW-0813">Transport</keyword>
<keyword evidence="8 9" id="KW-0472">Membrane</keyword>
<feature type="domain" description="ABC transmembrane type-1" evidence="10">
    <location>
        <begin position="25"/>
        <end position="213"/>
    </location>
</feature>
<evidence type="ECO:0000256" key="6">
    <source>
        <dbReference type="ARBA" id="ARBA00022970"/>
    </source>
</evidence>
<dbReference type="InterPro" id="IPR010065">
    <property type="entry name" value="AA_ABC_transptr_permease_3TM"/>
</dbReference>
<proteinExistence type="inferred from homology"/>
<evidence type="ECO:0000259" key="10">
    <source>
        <dbReference type="PROSITE" id="PS50928"/>
    </source>
</evidence>
<dbReference type="PANTHER" id="PTHR30614:SF20">
    <property type="entry name" value="GLUTAMINE TRANSPORT SYSTEM PERMEASE PROTEIN GLNP"/>
    <property type="match status" value="1"/>
</dbReference>
<dbReference type="PANTHER" id="PTHR30614">
    <property type="entry name" value="MEMBRANE COMPONENT OF AMINO ACID ABC TRANSPORTER"/>
    <property type="match status" value="1"/>
</dbReference>
<reference evidence="11" key="1">
    <citation type="submission" date="2019-04" db="EMBL/GenBank/DDBJ databases">
        <title>Evolution of Biomass-Degrading Anaerobic Consortia Revealed by Metagenomics.</title>
        <authorList>
            <person name="Peng X."/>
        </authorList>
    </citation>
    <scope>NUCLEOTIDE SEQUENCE</scope>
    <source>
        <strain evidence="11">SIG551</strain>
    </source>
</reference>
<dbReference type="GO" id="GO:0022857">
    <property type="term" value="F:transmembrane transporter activity"/>
    <property type="evidence" value="ECO:0007669"/>
    <property type="project" value="InterPro"/>
</dbReference>
<evidence type="ECO:0000256" key="9">
    <source>
        <dbReference type="RuleBase" id="RU363032"/>
    </source>
</evidence>
<dbReference type="InterPro" id="IPR000515">
    <property type="entry name" value="MetI-like"/>
</dbReference>
<accession>A0A928KTQ7</accession>
<evidence type="ECO:0000256" key="1">
    <source>
        <dbReference type="ARBA" id="ARBA00004651"/>
    </source>
</evidence>
<evidence type="ECO:0000256" key="5">
    <source>
        <dbReference type="ARBA" id="ARBA00022692"/>
    </source>
</evidence>
<evidence type="ECO:0000313" key="12">
    <source>
        <dbReference type="Proteomes" id="UP000754750"/>
    </source>
</evidence>
<feature type="transmembrane region" description="Helical" evidence="9">
    <location>
        <begin position="20"/>
        <end position="49"/>
    </location>
</feature>
<evidence type="ECO:0000256" key="7">
    <source>
        <dbReference type="ARBA" id="ARBA00022989"/>
    </source>
</evidence>
<dbReference type="Gene3D" id="1.10.3720.10">
    <property type="entry name" value="MetI-like"/>
    <property type="match status" value="1"/>
</dbReference>
<comment type="subcellular location">
    <subcellularLocation>
        <location evidence="1 9">Cell membrane</location>
        <topology evidence="1 9">Multi-pass membrane protein</topology>
    </subcellularLocation>
</comment>
<keyword evidence="4" id="KW-1003">Cell membrane</keyword>
<dbReference type="Pfam" id="PF00528">
    <property type="entry name" value="BPD_transp_1"/>
    <property type="match status" value="1"/>
</dbReference>
<dbReference type="CDD" id="cd06261">
    <property type="entry name" value="TM_PBP2"/>
    <property type="match status" value="1"/>
</dbReference>
<dbReference type="InterPro" id="IPR035906">
    <property type="entry name" value="MetI-like_sf"/>
</dbReference>